<keyword evidence="3" id="KW-1185">Reference proteome</keyword>
<dbReference type="InParanoid" id="A0A1H9JFP7"/>
<feature type="domain" description="Suppressor of fused-like" evidence="1">
    <location>
        <begin position="78"/>
        <end position="260"/>
    </location>
</feature>
<evidence type="ECO:0000259" key="1">
    <source>
        <dbReference type="Pfam" id="PF05076"/>
    </source>
</evidence>
<evidence type="ECO:0000313" key="2">
    <source>
        <dbReference type="EMBL" id="SEQ85662.1"/>
    </source>
</evidence>
<dbReference type="STRING" id="478744.SAMN05444359_11745"/>
<dbReference type="AlphaFoldDB" id="A0A1H9JFP7"/>
<evidence type="ECO:0000313" key="3">
    <source>
        <dbReference type="Proteomes" id="UP000199021"/>
    </source>
</evidence>
<dbReference type="InterPro" id="IPR020941">
    <property type="entry name" value="SUFU-like_domain"/>
</dbReference>
<organism evidence="2 3">
    <name type="scientific">Neolewinella agarilytica</name>
    <dbReference type="NCBI Taxonomy" id="478744"/>
    <lineage>
        <taxon>Bacteria</taxon>
        <taxon>Pseudomonadati</taxon>
        <taxon>Bacteroidota</taxon>
        <taxon>Saprospiria</taxon>
        <taxon>Saprospirales</taxon>
        <taxon>Lewinellaceae</taxon>
        <taxon>Neolewinella</taxon>
    </lineage>
</organism>
<dbReference type="EMBL" id="FOFB01000017">
    <property type="protein sequence ID" value="SEQ85662.1"/>
    <property type="molecule type" value="Genomic_DNA"/>
</dbReference>
<dbReference type="Proteomes" id="UP000199021">
    <property type="component" value="Unassembled WGS sequence"/>
</dbReference>
<protein>
    <submittedName>
        <fullName evidence="2">Suppressor of fused protein (SUFU)</fullName>
    </submittedName>
</protein>
<sequence>MSQTNLFFIPYTYLKMTTENEEQEKSESGAPIYRYDENAERPFTPATGNESSIEQISEHIERHIGPIESVFHELISDTIHIDVYWVKPGAERPYHTLVTSGMSDLPMNVPTEIPEHLSMQHTELCVLLPPEWQVEKILNHQADDEQTEQFYWPIRWLKIIARFPHQLNTWIGYGHTIPNGEDAEPFAMNTELGCILLLPSVSLGPDFFTLDTKEGKHISFYATFPLYREEMDFKMKKGVDALLARLESEGIDDVVDLSRKNVCRKKFLGLF</sequence>
<dbReference type="Pfam" id="PF05076">
    <property type="entry name" value="SUFU"/>
    <property type="match status" value="1"/>
</dbReference>
<name>A0A1H9JFP7_9BACT</name>
<accession>A0A1H9JFP7</accession>
<proteinExistence type="predicted"/>
<gene>
    <name evidence="2" type="ORF">SAMN05444359_11745</name>
</gene>
<reference evidence="3" key="1">
    <citation type="submission" date="2016-10" db="EMBL/GenBank/DDBJ databases">
        <authorList>
            <person name="Varghese N."/>
            <person name="Submissions S."/>
        </authorList>
    </citation>
    <scope>NUCLEOTIDE SEQUENCE [LARGE SCALE GENOMIC DNA]</scope>
    <source>
        <strain evidence="3">DSM 24740</strain>
    </source>
</reference>